<dbReference type="InterPro" id="IPR046357">
    <property type="entry name" value="PPIase_dom_sf"/>
</dbReference>
<dbReference type="Proteomes" id="UP001597347">
    <property type="component" value="Unassembled WGS sequence"/>
</dbReference>
<protein>
    <recommendedName>
        <fullName evidence="3 6">peptidylprolyl isomerase</fullName>
        <ecNumber evidence="3 6">5.2.1.8</ecNumber>
    </recommendedName>
</protein>
<evidence type="ECO:0000256" key="6">
    <source>
        <dbReference type="PROSITE-ProRule" id="PRU00277"/>
    </source>
</evidence>
<evidence type="ECO:0000256" key="2">
    <source>
        <dbReference type="ARBA" id="ARBA00006577"/>
    </source>
</evidence>
<dbReference type="Gene3D" id="3.10.50.40">
    <property type="match status" value="2"/>
</dbReference>
<dbReference type="SUPFAM" id="SSF54534">
    <property type="entry name" value="FKBP-like"/>
    <property type="match status" value="1"/>
</dbReference>
<dbReference type="EC" id="5.2.1.8" evidence="3 6"/>
<comment type="catalytic activity">
    <reaction evidence="1 6">
        <text>[protein]-peptidylproline (omega=180) = [protein]-peptidylproline (omega=0)</text>
        <dbReference type="Rhea" id="RHEA:16237"/>
        <dbReference type="Rhea" id="RHEA-COMP:10747"/>
        <dbReference type="Rhea" id="RHEA-COMP:10748"/>
        <dbReference type="ChEBI" id="CHEBI:83833"/>
        <dbReference type="ChEBI" id="CHEBI:83834"/>
        <dbReference type="EC" id="5.2.1.8"/>
    </reaction>
</comment>
<dbReference type="Pfam" id="PF00254">
    <property type="entry name" value="FKBP_C"/>
    <property type="match status" value="1"/>
</dbReference>
<keyword evidence="4 6" id="KW-0697">Rotamase</keyword>
<dbReference type="PANTHER" id="PTHR43811:SF19">
    <property type="entry name" value="39 KDA FK506-BINDING NUCLEAR PROTEIN"/>
    <property type="match status" value="1"/>
</dbReference>
<feature type="chain" id="PRO_5047030388" description="peptidylprolyl isomerase" evidence="7">
    <location>
        <begin position="24"/>
        <end position="323"/>
    </location>
</feature>
<keyword evidence="10" id="KW-1185">Reference proteome</keyword>
<reference evidence="10" key="1">
    <citation type="journal article" date="2019" name="Int. J. Syst. Evol. Microbiol.">
        <title>The Global Catalogue of Microorganisms (GCM) 10K type strain sequencing project: providing services to taxonomists for standard genome sequencing and annotation.</title>
        <authorList>
            <consortium name="The Broad Institute Genomics Platform"/>
            <consortium name="The Broad Institute Genome Sequencing Center for Infectious Disease"/>
            <person name="Wu L."/>
            <person name="Ma J."/>
        </authorList>
    </citation>
    <scope>NUCLEOTIDE SEQUENCE [LARGE SCALE GENOMIC DNA]</scope>
    <source>
        <strain evidence="10">CGMCC 1.12471</strain>
    </source>
</reference>
<feature type="domain" description="PPIase FKBP-type" evidence="8">
    <location>
        <begin position="230"/>
        <end position="323"/>
    </location>
</feature>
<evidence type="ECO:0000256" key="1">
    <source>
        <dbReference type="ARBA" id="ARBA00000971"/>
    </source>
</evidence>
<accession>A0ABW4LGW3</accession>
<evidence type="ECO:0000256" key="3">
    <source>
        <dbReference type="ARBA" id="ARBA00013194"/>
    </source>
</evidence>
<gene>
    <name evidence="9" type="ORF">ACFSBI_13660</name>
</gene>
<dbReference type="PANTHER" id="PTHR43811">
    <property type="entry name" value="FKBP-TYPE PEPTIDYL-PROLYL CIS-TRANS ISOMERASE FKPA"/>
    <property type="match status" value="1"/>
</dbReference>
<dbReference type="PROSITE" id="PS51257">
    <property type="entry name" value="PROKAR_LIPOPROTEIN"/>
    <property type="match status" value="1"/>
</dbReference>
<evidence type="ECO:0000256" key="4">
    <source>
        <dbReference type="ARBA" id="ARBA00023110"/>
    </source>
</evidence>
<evidence type="ECO:0000256" key="5">
    <source>
        <dbReference type="ARBA" id="ARBA00023235"/>
    </source>
</evidence>
<dbReference type="PROSITE" id="PS50059">
    <property type="entry name" value="FKBP_PPIASE"/>
    <property type="match status" value="1"/>
</dbReference>
<sequence>MRPTPSRLVASAAAVLMTAVALTGCSAGSDDGCRPLAASGPASDSVTVQGAFGAKPTVSFPSPMHVDRTQVTTNIAGRGEPIDPQQQVVADVTFLDGTTGQAVTATEYTGDAAAARFVVGSVGVPGLRKALVCAREGERLTAVMPPGQGIPAASRPEGLTASDSLVAVVDVRRAYLARADGTPQVMAGGLPAVVLAADGRPGVTLPQGAPPKSLQVALLRAGDGPVVRRGEDAVVQYTGVVWKPGDPADGEVFDSSWANGAPVTLPVSDGQIIPGLAKALAGQRVGSQVLAVIPPAQGYGDQATGKIPAGATLVFVVDLLGKA</sequence>
<comment type="caution">
    <text evidence="9">The sequence shown here is derived from an EMBL/GenBank/DDBJ whole genome shotgun (WGS) entry which is preliminary data.</text>
</comment>
<organism evidence="9 10">
    <name type="scientific">Amnibacterium endophyticum</name>
    <dbReference type="NCBI Taxonomy" id="2109337"/>
    <lineage>
        <taxon>Bacteria</taxon>
        <taxon>Bacillati</taxon>
        <taxon>Actinomycetota</taxon>
        <taxon>Actinomycetes</taxon>
        <taxon>Micrococcales</taxon>
        <taxon>Microbacteriaceae</taxon>
        <taxon>Amnibacterium</taxon>
    </lineage>
</organism>
<name>A0ABW4LGW3_9MICO</name>
<keyword evidence="5 6" id="KW-0413">Isomerase</keyword>
<evidence type="ECO:0000313" key="10">
    <source>
        <dbReference type="Proteomes" id="UP001597347"/>
    </source>
</evidence>
<comment type="similarity">
    <text evidence="2">Belongs to the FKBP-type PPIase family.</text>
</comment>
<dbReference type="InterPro" id="IPR001179">
    <property type="entry name" value="PPIase_FKBP_dom"/>
</dbReference>
<proteinExistence type="inferred from homology"/>
<dbReference type="RefSeq" id="WP_377935831.1">
    <property type="nucleotide sequence ID" value="NZ_JBHUEA010000023.1"/>
</dbReference>
<evidence type="ECO:0000259" key="8">
    <source>
        <dbReference type="PROSITE" id="PS50059"/>
    </source>
</evidence>
<dbReference type="EMBL" id="JBHUEA010000023">
    <property type="protein sequence ID" value="MFD1722596.1"/>
    <property type="molecule type" value="Genomic_DNA"/>
</dbReference>
<keyword evidence="7" id="KW-0732">Signal</keyword>
<dbReference type="GO" id="GO:0003755">
    <property type="term" value="F:peptidyl-prolyl cis-trans isomerase activity"/>
    <property type="evidence" value="ECO:0007669"/>
    <property type="project" value="UniProtKB-EC"/>
</dbReference>
<evidence type="ECO:0000313" key="9">
    <source>
        <dbReference type="EMBL" id="MFD1722596.1"/>
    </source>
</evidence>
<feature type="signal peptide" evidence="7">
    <location>
        <begin position="1"/>
        <end position="23"/>
    </location>
</feature>
<evidence type="ECO:0000256" key="7">
    <source>
        <dbReference type="SAM" id="SignalP"/>
    </source>
</evidence>